<dbReference type="InterPro" id="IPR036365">
    <property type="entry name" value="PGBD-like_sf"/>
</dbReference>
<protein>
    <submittedName>
        <fullName evidence="3">Peptidoglycan-binding domain-containing protein</fullName>
    </submittedName>
</protein>
<evidence type="ECO:0000313" key="3">
    <source>
        <dbReference type="EMBL" id="WIY23565.1"/>
    </source>
</evidence>
<dbReference type="RefSeq" id="WP_270917832.1">
    <property type="nucleotide sequence ID" value="NZ_CP127247.1"/>
</dbReference>
<dbReference type="EMBL" id="CP127247">
    <property type="protein sequence ID" value="WIY23565.1"/>
    <property type="molecule type" value="Genomic_DNA"/>
</dbReference>
<dbReference type="KEGG" id="ppso:QPJ95_12950"/>
<accession>A0A9Y2P5G5</accession>
<dbReference type="Gene3D" id="1.10.101.10">
    <property type="entry name" value="PGBD-like superfamily/PGBD"/>
    <property type="match status" value="1"/>
</dbReference>
<proteinExistence type="predicted"/>
<name>A0A9Y2P5G5_9RHOB</name>
<organism evidence="3 4">
    <name type="scientific">Parasedimentitalea psychrophila</name>
    <dbReference type="NCBI Taxonomy" id="2997337"/>
    <lineage>
        <taxon>Bacteria</taxon>
        <taxon>Pseudomonadati</taxon>
        <taxon>Pseudomonadota</taxon>
        <taxon>Alphaproteobacteria</taxon>
        <taxon>Rhodobacterales</taxon>
        <taxon>Paracoccaceae</taxon>
        <taxon>Parasedimentitalea</taxon>
    </lineage>
</organism>
<keyword evidence="1" id="KW-0732">Signal</keyword>
<feature type="domain" description="Peptidoglycan binding-like" evidence="2">
    <location>
        <begin position="112"/>
        <end position="151"/>
    </location>
</feature>
<sequence length="170" mass="18200">MTPIRPFFVAAILLASLSACAPPDANTATVTRGGLNAPPGAAPDSCWGKQTRPAIIETVTHQVMLQPAELLADGSVIRPAVFKTETRQDIVRPRRESWYQILCAADLTPALIASVQRALTARKLYHGAIHGQMDRATRAAVRRYQKPQGLNSNLLSLAAARQLGLVAIAG</sequence>
<keyword evidence="4" id="KW-1185">Reference proteome</keyword>
<evidence type="ECO:0000259" key="2">
    <source>
        <dbReference type="Pfam" id="PF01471"/>
    </source>
</evidence>
<feature type="signal peptide" evidence="1">
    <location>
        <begin position="1"/>
        <end position="21"/>
    </location>
</feature>
<evidence type="ECO:0000256" key="1">
    <source>
        <dbReference type="SAM" id="SignalP"/>
    </source>
</evidence>
<reference evidence="3 4" key="1">
    <citation type="submission" date="2023-06" db="EMBL/GenBank/DDBJ databases">
        <title>Parasedimentitalea psychrophila sp. nov., a psychrophilic bacterium isolated from deep-sea sediment.</title>
        <authorList>
            <person name="Li A."/>
        </authorList>
    </citation>
    <scope>NUCLEOTIDE SEQUENCE [LARGE SCALE GENOMIC DNA]</scope>
    <source>
        <strain evidence="3 4">QS115</strain>
    </source>
</reference>
<dbReference type="SUPFAM" id="SSF47090">
    <property type="entry name" value="PGBD-like"/>
    <property type="match status" value="1"/>
</dbReference>
<gene>
    <name evidence="3" type="ORF">QPJ95_12950</name>
</gene>
<dbReference type="Proteomes" id="UP001238334">
    <property type="component" value="Chromosome"/>
</dbReference>
<dbReference type="PROSITE" id="PS51257">
    <property type="entry name" value="PROKAR_LIPOPROTEIN"/>
    <property type="match status" value="1"/>
</dbReference>
<evidence type="ECO:0000313" key="4">
    <source>
        <dbReference type="Proteomes" id="UP001238334"/>
    </source>
</evidence>
<dbReference type="InterPro" id="IPR002477">
    <property type="entry name" value="Peptidoglycan-bd-like"/>
</dbReference>
<dbReference type="Pfam" id="PF01471">
    <property type="entry name" value="PG_binding_1"/>
    <property type="match status" value="1"/>
</dbReference>
<feature type="chain" id="PRO_5040824451" evidence="1">
    <location>
        <begin position="22"/>
        <end position="170"/>
    </location>
</feature>
<dbReference type="AlphaFoldDB" id="A0A9Y2P5G5"/>
<dbReference type="InterPro" id="IPR036366">
    <property type="entry name" value="PGBDSf"/>
</dbReference>